<proteinExistence type="predicted"/>
<comment type="caution">
    <text evidence="2">The sequence shown here is derived from an EMBL/GenBank/DDBJ whole genome shotgun (WGS) entry which is preliminary data.</text>
</comment>
<dbReference type="AlphaFoldDB" id="A0A392REK7"/>
<feature type="compositionally biased region" description="Low complexity" evidence="1">
    <location>
        <begin position="1"/>
        <end position="17"/>
    </location>
</feature>
<sequence>MASSESISLSSGSRGTSEVVELL</sequence>
<accession>A0A392REK7</accession>
<name>A0A392REK7_9FABA</name>
<keyword evidence="3" id="KW-1185">Reference proteome</keyword>
<reference evidence="2 3" key="1">
    <citation type="journal article" date="2018" name="Front. Plant Sci.">
        <title>Red Clover (Trifolium pratense) and Zigzag Clover (T. medium) - A Picture of Genomic Similarities and Differences.</title>
        <authorList>
            <person name="Dluhosova J."/>
            <person name="Istvanek J."/>
            <person name="Nedelnik J."/>
            <person name="Repkova J."/>
        </authorList>
    </citation>
    <scope>NUCLEOTIDE SEQUENCE [LARGE SCALE GENOMIC DNA]</scope>
    <source>
        <strain evidence="3">cv. 10/8</strain>
        <tissue evidence="2">Leaf</tissue>
    </source>
</reference>
<evidence type="ECO:0000313" key="3">
    <source>
        <dbReference type="Proteomes" id="UP000265520"/>
    </source>
</evidence>
<evidence type="ECO:0000256" key="1">
    <source>
        <dbReference type="SAM" id="MobiDB-lite"/>
    </source>
</evidence>
<feature type="region of interest" description="Disordered" evidence="1">
    <location>
        <begin position="1"/>
        <end position="23"/>
    </location>
</feature>
<dbReference type="EMBL" id="LXQA010219811">
    <property type="protein sequence ID" value="MCI35063.1"/>
    <property type="molecule type" value="Genomic_DNA"/>
</dbReference>
<protein>
    <submittedName>
        <fullName evidence="2">Uncharacterized protein</fullName>
    </submittedName>
</protein>
<feature type="non-terminal residue" evidence="2">
    <location>
        <position position="23"/>
    </location>
</feature>
<dbReference type="Proteomes" id="UP000265520">
    <property type="component" value="Unassembled WGS sequence"/>
</dbReference>
<organism evidence="2 3">
    <name type="scientific">Trifolium medium</name>
    <dbReference type="NCBI Taxonomy" id="97028"/>
    <lineage>
        <taxon>Eukaryota</taxon>
        <taxon>Viridiplantae</taxon>
        <taxon>Streptophyta</taxon>
        <taxon>Embryophyta</taxon>
        <taxon>Tracheophyta</taxon>
        <taxon>Spermatophyta</taxon>
        <taxon>Magnoliopsida</taxon>
        <taxon>eudicotyledons</taxon>
        <taxon>Gunneridae</taxon>
        <taxon>Pentapetalae</taxon>
        <taxon>rosids</taxon>
        <taxon>fabids</taxon>
        <taxon>Fabales</taxon>
        <taxon>Fabaceae</taxon>
        <taxon>Papilionoideae</taxon>
        <taxon>50 kb inversion clade</taxon>
        <taxon>NPAAA clade</taxon>
        <taxon>Hologalegina</taxon>
        <taxon>IRL clade</taxon>
        <taxon>Trifolieae</taxon>
        <taxon>Trifolium</taxon>
    </lineage>
</organism>
<evidence type="ECO:0000313" key="2">
    <source>
        <dbReference type="EMBL" id="MCI35063.1"/>
    </source>
</evidence>